<feature type="binding site" evidence="6">
    <location>
        <position position="71"/>
    </location>
    <ligand>
        <name>Mg(2+)</name>
        <dbReference type="ChEBI" id="CHEBI:18420"/>
        <label>1</label>
    </ligand>
</feature>
<comment type="caution">
    <text evidence="7">The sequence shown here is derived from an EMBL/GenBank/DDBJ whole genome shotgun (WGS) entry which is preliminary data.</text>
</comment>
<dbReference type="CDD" id="cd00412">
    <property type="entry name" value="pyrophosphatase"/>
    <property type="match status" value="1"/>
</dbReference>
<dbReference type="FunFam" id="3.90.80.10:FF:000001">
    <property type="entry name" value="Inorganic pyrophosphatase"/>
    <property type="match status" value="1"/>
</dbReference>
<dbReference type="InterPro" id="IPR008162">
    <property type="entry name" value="Pyrophosphatase"/>
</dbReference>
<evidence type="ECO:0000313" key="8">
    <source>
        <dbReference type="Proteomes" id="UP000245474"/>
    </source>
</evidence>
<evidence type="ECO:0000256" key="2">
    <source>
        <dbReference type="ARBA" id="ARBA00022490"/>
    </source>
</evidence>
<feature type="binding site" evidence="6">
    <location>
        <position position="71"/>
    </location>
    <ligand>
        <name>Mg(2+)</name>
        <dbReference type="ChEBI" id="CHEBI:18420"/>
        <label>2</label>
    </ligand>
</feature>
<dbReference type="Proteomes" id="UP000245474">
    <property type="component" value="Unassembled WGS sequence"/>
</dbReference>
<feature type="binding site" evidence="6">
    <location>
        <position position="103"/>
    </location>
    <ligand>
        <name>Mg(2+)</name>
        <dbReference type="ChEBI" id="CHEBI:18420"/>
        <label>1</label>
    </ligand>
</feature>
<name>A0A2U2MXF5_9GAMM</name>
<evidence type="ECO:0000256" key="5">
    <source>
        <dbReference type="ARBA" id="ARBA00022842"/>
    </source>
</evidence>
<dbReference type="Pfam" id="PF00719">
    <property type="entry name" value="Pyrophosphatase"/>
    <property type="match status" value="1"/>
</dbReference>
<dbReference type="PANTHER" id="PTHR10286">
    <property type="entry name" value="INORGANIC PYROPHOSPHATASE"/>
    <property type="match status" value="1"/>
</dbReference>
<comment type="subcellular location">
    <subcellularLocation>
        <location evidence="6">Cytoplasm</location>
    </subcellularLocation>
</comment>
<dbReference type="GO" id="GO:0004427">
    <property type="term" value="F:inorganic diphosphate phosphatase activity"/>
    <property type="evidence" value="ECO:0007669"/>
    <property type="project" value="UniProtKB-UniRule"/>
</dbReference>
<evidence type="ECO:0000256" key="1">
    <source>
        <dbReference type="ARBA" id="ARBA00001946"/>
    </source>
</evidence>
<dbReference type="GO" id="GO:0006796">
    <property type="term" value="P:phosphate-containing compound metabolic process"/>
    <property type="evidence" value="ECO:0007669"/>
    <property type="project" value="InterPro"/>
</dbReference>
<dbReference type="GO" id="GO:0005737">
    <property type="term" value="C:cytoplasm"/>
    <property type="evidence" value="ECO:0007669"/>
    <property type="project" value="UniProtKB-SubCell"/>
</dbReference>
<evidence type="ECO:0000256" key="4">
    <source>
        <dbReference type="ARBA" id="ARBA00022801"/>
    </source>
</evidence>
<dbReference type="EC" id="3.6.1.1" evidence="6"/>
<dbReference type="HAMAP" id="MF_00209">
    <property type="entry name" value="Inorganic_PPase"/>
    <property type="match status" value="1"/>
</dbReference>
<evidence type="ECO:0000313" key="7">
    <source>
        <dbReference type="EMBL" id="PWG61555.1"/>
    </source>
</evidence>
<evidence type="ECO:0000256" key="3">
    <source>
        <dbReference type="ARBA" id="ARBA00022723"/>
    </source>
</evidence>
<dbReference type="InterPro" id="IPR036649">
    <property type="entry name" value="Pyrophosphatase_sf"/>
</dbReference>
<keyword evidence="8" id="KW-1185">Reference proteome</keyword>
<feature type="binding site" evidence="6">
    <location>
        <position position="142"/>
    </location>
    <ligand>
        <name>substrate</name>
    </ligand>
</feature>
<comment type="subunit">
    <text evidence="6">Homohexamer.</text>
</comment>
<comment type="similarity">
    <text evidence="6">Belongs to the PPase family.</text>
</comment>
<reference evidence="7 8" key="1">
    <citation type="submission" date="2018-05" db="EMBL/GenBank/DDBJ databases">
        <title>Spiribacter halobius sp. nov., a moderately halophilic bacterium isolated from marine solar saltern.</title>
        <authorList>
            <person name="Zheng W.-S."/>
            <person name="Lu D.-C."/>
            <person name="Du Z.-J."/>
        </authorList>
    </citation>
    <scope>NUCLEOTIDE SEQUENCE [LARGE SCALE GENOMIC DNA]</scope>
    <source>
        <strain evidence="7 8">E85</strain>
    </source>
</reference>
<comment type="cofactor">
    <cofactor evidence="1 6">
        <name>Mg(2+)</name>
        <dbReference type="ChEBI" id="CHEBI:18420"/>
    </cofactor>
</comment>
<keyword evidence="3 6" id="KW-0479">Metal-binding</keyword>
<protein>
    <recommendedName>
        <fullName evidence="6">Inorganic pyrophosphatase</fullName>
        <ecNumber evidence="6">3.6.1.1</ecNumber>
    </recommendedName>
    <alternativeName>
        <fullName evidence="6">Pyrophosphate phospho-hydrolase</fullName>
        <shortName evidence="6">PPase</shortName>
    </alternativeName>
</protein>
<feature type="binding site" evidence="6">
    <location>
        <position position="66"/>
    </location>
    <ligand>
        <name>Mg(2+)</name>
        <dbReference type="ChEBI" id="CHEBI:18420"/>
        <label>1</label>
    </ligand>
</feature>
<comment type="catalytic activity">
    <reaction evidence="6">
        <text>diphosphate + H2O = 2 phosphate + H(+)</text>
        <dbReference type="Rhea" id="RHEA:24576"/>
        <dbReference type="ChEBI" id="CHEBI:15377"/>
        <dbReference type="ChEBI" id="CHEBI:15378"/>
        <dbReference type="ChEBI" id="CHEBI:33019"/>
        <dbReference type="ChEBI" id="CHEBI:43474"/>
        <dbReference type="EC" id="3.6.1.1"/>
    </reaction>
</comment>
<evidence type="ECO:0000256" key="6">
    <source>
        <dbReference type="HAMAP-Rule" id="MF_00209"/>
    </source>
</evidence>
<dbReference type="EMBL" id="QFFI01000031">
    <property type="protein sequence ID" value="PWG61555.1"/>
    <property type="molecule type" value="Genomic_DNA"/>
</dbReference>
<dbReference type="RefSeq" id="WP_109679790.1">
    <property type="nucleotide sequence ID" value="NZ_CP086615.1"/>
</dbReference>
<dbReference type="AlphaFoldDB" id="A0A2U2MXF5"/>
<comment type="function">
    <text evidence="6">Catalyzes the hydrolysis of inorganic pyrophosphate (PPi) forming two phosphate ions.</text>
</comment>
<dbReference type="OrthoDB" id="5187599at2"/>
<feature type="binding site" evidence="6">
    <location>
        <position position="44"/>
    </location>
    <ligand>
        <name>substrate</name>
    </ligand>
</feature>
<dbReference type="GO" id="GO:0000287">
    <property type="term" value="F:magnesium ion binding"/>
    <property type="evidence" value="ECO:0007669"/>
    <property type="project" value="UniProtKB-UniRule"/>
</dbReference>
<keyword evidence="5 6" id="KW-0460">Magnesium</keyword>
<dbReference type="Gene3D" id="3.90.80.10">
    <property type="entry name" value="Inorganic pyrophosphatase"/>
    <property type="match status" value="1"/>
</dbReference>
<gene>
    <name evidence="6" type="primary">ppa</name>
    <name evidence="7" type="ORF">DEM34_15740</name>
</gene>
<organism evidence="7 8">
    <name type="scientific">Sediminicurvatus halobius</name>
    <dbReference type="NCBI Taxonomy" id="2182432"/>
    <lineage>
        <taxon>Bacteria</taxon>
        <taxon>Pseudomonadati</taxon>
        <taxon>Pseudomonadota</taxon>
        <taxon>Gammaproteobacteria</taxon>
        <taxon>Chromatiales</taxon>
        <taxon>Ectothiorhodospiraceae</taxon>
        <taxon>Sediminicurvatus</taxon>
    </lineage>
</organism>
<feature type="binding site" evidence="6">
    <location>
        <position position="56"/>
    </location>
    <ligand>
        <name>substrate</name>
    </ligand>
</feature>
<proteinExistence type="inferred from homology"/>
<keyword evidence="2 6" id="KW-0963">Cytoplasm</keyword>
<feature type="binding site" evidence="6">
    <location>
        <position position="30"/>
    </location>
    <ligand>
        <name>substrate</name>
    </ligand>
</feature>
<keyword evidence="4 6" id="KW-0378">Hydrolase</keyword>
<dbReference type="NCBIfam" id="NF002317">
    <property type="entry name" value="PRK01250.1"/>
    <property type="match status" value="1"/>
</dbReference>
<accession>A0A2U2MXF5</accession>
<sequence>MAYEGITPGRNVPEDVNVIIEIPANADPVKYEVDKDSGAMLVDRFMFTAMHYPCNYGYIPETLCGDGDPADVLVITPFPLITGSVVRCRPIGVLEMTDEAGEDAKLLAVPVSKLTPMYDNVQGPDDLPPMLLEQISHFFEHYKDLEKGKWVKVNGWKGVEAAHAEIRDAVERAAKG</sequence>
<dbReference type="SUPFAM" id="SSF50324">
    <property type="entry name" value="Inorganic pyrophosphatase"/>
    <property type="match status" value="1"/>
</dbReference>